<proteinExistence type="predicted"/>
<evidence type="ECO:0000313" key="1">
    <source>
        <dbReference type="EMBL" id="KIC71888.1"/>
    </source>
</evidence>
<gene>
    <name evidence="1" type="ORF">DB44_CW00610</name>
</gene>
<dbReference type="EMBL" id="JSAN01000069">
    <property type="protein sequence ID" value="KIC71888.1"/>
    <property type="molecule type" value="Genomic_DNA"/>
</dbReference>
<evidence type="ECO:0000313" key="2">
    <source>
        <dbReference type="Proteomes" id="UP000031465"/>
    </source>
</evidence>
<dbReference type="Proteomes" id="UP000031465">
    <property type="component" value="Unassembled WGS sequence"/>
</dbReference>
<name>A0A0C1HAQ1_9BACT</name>
<protein>
    <recommendedName>
        <fullName evidence="3">Transposase</fullName>
    </recommendedName>
</protein>
<reference evidence="1 2" key="1">
    <citation type="journal article" date="2014" name="Mol. Biol. Evol.">
        <title>Massive expansion of Ubiquitination-related gene families within the Chlamydiae.</title>
        <authorList>
            <person name="Domman D."/>
            <person name="Collingro A."/>
            <person name="Lagkouvardos I."/>
            <person name="Gehre L."/>
            <person name="Weinmaier T."/>
            <person name="Rattei T."/>
            <person name="Subtil A."/>
            <person name="Horn M."/>
        </authorList>
    </citation>
    <scope>NUCLEOTIDE SEQUENCE [LARGE SCALE GENOMIC DNA]</scope>
    <source>
        <strain evidence="1 2">EI2</strain>
    </source>
</reference>
<evidence type="ECO:0008006" key="3">
    <source>
        <dbReference type="Google" id="ProtNLM"/>
    </source>
</evidence>
<sequence>MSLHGICRIFDVRMPWLLNFINFIINDLPEDLNAQVTCHEKNELEVAKLEVDERWSFVRNKENDQWLCGLSSIKKVTKCLLGK</sequence>
<comment type="caution">
    <text evidence="1">The sequence shown here is derived from an EMBL/GenBank/DDBJ whole genome shotgun (WGS) entry which is preliminary data.</text>
</comment>
<accession>A0A0C1HAQ1</accession>
<dbReference type="AlphaFoldDB" id="A0A0C1HAQ1"/>
<organism evidence="1 2">
    <name type="scientific">Candidatus Protochlamydia amoebophila</name>
    <dbReference type="NCBI Taxonomy" id="362787"/>
    <lineage>
        <taxon>Bacteria</taxon>
        <taxon>Pseudomonadati</taxon>
        <taxon>Chlamydiota</taxon>
        <taxon>Chlamydiia</taxon>
        <taxon>Parachlamydiales</taxon>
        <taxon>Parachlamydiaceae</taxon>
        <taxon>Candidatus Protochlamydia</taxon>
    </lineage>
</organism>